<proteinExistence type="predicted"/>
<accession>A0A9W7C1S1</accession>
<dbReference type="EMBL" id="BRXW01000025">
    <property type="protein sequence ID" value="GMI00648.1"/>
    <property type="molecule type" value="Genomic_DNA"/>
</dbReference>
<protein>
    <recommendedName>
        <fullName evidence="1">O-acyltransferase WSD1 C-terminal domain-containing protein</fullName>
    </recommendedName>
</protein>
<dbReference type="PANTHER" id="PTHR31650">
    <property type="entry name" value="O-ACYLTRANSFERASE (WSD1-LIKE) FAMILY PROTEIN"/>
    <property type="match status" value="1"/>
</dbReference>
<keyword evidence="3" id="KW-1185">Reference proteome</keyword>
<evidence type="ECO:0000259" key="1">
    <source>
        <dbReference type="Pfam" id="PF06974"/>
    </source>
</evidence>
<organism evidence="2 3">
    <name type="scientific">Triparma laevis f. longispina</name>
    <dbReference type="NCBI Taxonomy" id="1714387"/>
    <lineage>
        <taxon>Eukaryota</taxon>
        <taxon>Sar</taxon>
        <taxon>Stramenopiles</taxon>
        <taxon>Ochrophyta</taxon>
        <taxon>Bolidophyceae</taxon>
        <taxon>Parmales</taxon>
        <taxon>Triparmaceae</taxon>
        <taxon>Triparma</taxon>
    </lineage>
</organism>
<evidence type="ECO:0000313" key="2">
    <source>
        <dbReference type="EMBL" id="GMI00648.1"/>
    </source>
</evidence>
<name>A0A9W7C1S1_9STRA</name>
<dbReference type="InterPro" id="IPR009721">
    <property type="entry name" value="O-acyltransferase_WSD1_C"/>
</dbReference>
<dbReference type="GO" id="GO:0019432">
    <property type="term" value="P:triglyceride biosynthetic process"/>
    <property type="evidence" value="ECO:0007669"/>
    <property type="project" value="TreeGrafter"/>
</dbReference>
<comment type="caution">
    <text evidence="2">The sequence shown here is derived from an EMBL/GenBank/DDBJ whole genome shotgun (WGS) entry which is preliminary data.</text>
</comment>
<dbReference type="PANTHER" id="PTHR31650:SF1">
    <property type="entry name" value="WAX ESTER SYNTHASE_DIACYLGLYCEROL ACYLTRANSFERASE 4-RELATED"/>
    <property type="match status" value="1"/>
</dbReference>
<dbReference type="GO" id="GO:0005886">
    <property type="term" value="C:plasma membrane"/>
    <property type="evidence" value="ECO:0007669"/>
    <property type="project" value="TreeGrafter"/>
</dbReference>
<dbReference type="InterPro" id="IPR045034">
    <property type="entry name" value="O-acyltransferase_WSD1-like"/>
</dbReference>
<dbReference type="AlphaFoldDB" id="A0A9W7C1S1"/>
<dbReference type="Proteomes" id="UP001165122">
    <property type="component" value="Unassembled WGS sequence"/>
</dbReference>
<gene>
    <name evidence="2" type="ORF">TrLO_g8488</name>
</gene>
<dbReference type="GO" id="GO:0008374">
    <property type="term" value="F:O-acyltransferase activity"/>
    <property type="evidence" value="ECO:0007669"/>
    <property type="project" value="InterPro"/>
</dbReference>
<dbReference type="Pfam" id="PF06974">
    <property type="entry name" value="WS_DGAT_C"/>
    <property type="match status" value="1"/>
</dbReference>
<reference evidence="3" key="1">
    <citation type="journal article" date="2023" name="Commun. Biol.">
        <title>Genome analysis of Parmales, the sister group of diatoms, reveals the evolutionary specialization of diatoms from phago-mixotrophs to photoautotrophs.</title>
        <authorList>
            <person name="Ban H."/>
            <person name="Sato S."/>
            <person name="Yoshikawa S."/>
            <person name="Yamada K."/>
            <person name="Nakamura Y."/>
            <person name="Ichinomiya M."/>
            <person name="Sato N."/>
            <person name="Blanc-Mathieu R."/>
            <person name="Endo H."/>
            <person name="Kuwata A."/>
            <person name="Ogata H."/>
        </authorList>
    </citation>
    <scope>NUCLEOTIDE SEQUENCE [LARGE SCALE GENOMIC DNA]</scope>
    <source>
        <strain evidence="3">NIES 3700</strain>
    </source>
</reference>
<evidence type="ECO:0000313" key="3">
    <source>
        <dbReference type="Proteomes" id="UP001165122"/>
    </source>
</evidence>
<sequence>MFANFAKLLPVVAVATCNEIPSITHEIKNEPPPAISQLLKNIEHNRESKIQTPGLKRRTTSIGRLAHLTSTESNPSIVSFFITLSSPPSATGLSSSSFSETFASRILTSPRYSRFASTLSADSQTFTEKDVEETLKSLVTNTIPPTSRLETARIIESMIYAPLPKSKSGEPYLWSARVSTGEVSASSPGPGFNSKTASDAIQSGRTEESYIFFKASHILGDGVSLGNVLIDLSDEAPELNQKIKDVVKKRRRGGKKKSVMQKLVRAFKKLTWFIFGCFKFFEHQFFLTLENNRNPFDSIIRSAKPQNRTLSWTTSPIPLTTLKKICGFYNCTVNDLFVTCVSLAVKRQLRELKGGKDVGGKIGVVIPVHLQGGVLLEGQSIGNRIGAVNASVDVSSSSRTTSLANGKTSLQVLKTTPAPLISYLMAKMITLPIVPTFVARMGLKFGIGGSCVAISNVRGPESKLHIDGRTVENVVGFVPPPPGVPIGVVVQSYNGGVCLSVNGDGRCVPDGDKFLGWVLQELAGYVEEVNLTIIEE</sequence>
<dbReference type="OrthoDB" id="619536at2759"/>
<feature type="domain" description="O-acyltransferase WSD1 C-terminal" evidence="1">
    <location>
        <begin position="382"/>
        <end position="520"/>
    </location>
</feature>